<dbReference type="AlphaFoldDB" id="A0A3E4QNJ7"/>
<evidence type="ECO:0000313" key="8">
    <source>
        <dbReference type="Proteomes" id="UP000260943"/>
    </source>
</evidence>
<evidence type="ECO:0000256" key="5">
    <source>
        <dbReference type="ARBA" id="ARBA00020555"/>
    </source>
</evidence>
<dbReference type="GO" id="GO:0042840">
    <property type="term" value="P:D-glucuronate catabolic process"/>
    <property type="evidence" value="ECO:0007669"/>
    <property type="project" value="TreeGrafter"/>
</dbReference>
<keyword evidence="6" id="KW-0413">Isomerase</keyword>
<comment type="pathway">
    <text evidence="2">Carbohydrate metabolism; pentose and glucuronate interconversion.</text>
</comment>
<dbReference type="EMBL" id="QSRJ01000019">
    <property type="protein sequence ID" value="RGL07156.1"/>
    <property type="molecule type" value="Genomic_DNA"/>
</dbReference>
<accession>A0A3E4QNJ7</accession>
<dbReference type="GO" id="GO:0008880">
    <property type="term" value="F:glucuronate isomerase activity"/>
    <property type="evidence" value="ECO:0007669"/>
    <property type="project" value="UniProtKB-EC"/>
</dbReference>
<evidence type="ECO:0000313" key="7">
    <source>
        <dbReference type="EMBL" id="RGL07156.1"/>
    </source>
</evidence>
<dbReference type="Gene3D" id="3.20.20.140">
    <property type="entry name" value="Metal-dependent hydrolases"/>
    <property type="match status" value="2"/>
</dbReference>
<proteinExistence type="inferred from homology"/>
<dbReference type="Proteomes" id="UP000260943">
    <property type="component" value="Unassembled WGS sequence"/>
</dbReference>
<dbReference type="EC" id="5.3.1.12" evidence="4"/>
<dbReference type="SUPFAM" id="SSF51556">
    <property type="entry name" value="Metallo-dependent hydrolases"/>
    <property type="match status" value="2"/>
</dbReference>
<comment type="catalytic activity">
    <reaction evidence="1">
        <text>D-glucuronate = D-fructuronate</text>
        <dbReference type="Rhea" id="RHEA:13049"/>
        <dbReference type="ChEBI" id="CHEBI:58720"/>
        <dbReference type="ChEBI" id="CHEBI:59863"/>
        <dbReference type="EC" id="5.3.1.12"/>
    </reaction>
</comment>
<dbReference type="GO" id="GO:0019698">
    <property type="term" value="P:D-galacturonate catabolic process"/>
    <property type="evidence" value="ECO:0007669"/>
    <property type="project" value="TreeGrafter"/>
</dbReference>
<evidence type="ECO:0000256" key="4">
    <source>
        <dbReference type="ARBA" id="ARBA00012546"/>
    </source>
</evidence>
<evidence type="ECO:0000256" key="2">
    <source>
        <dbReference type="ARBA" id="ARBA00004892"/>
    </source>
</evidence>
<dbReference type="PANTHER" id="PTHR30068">
    <property type="entry name" value="URONATE ISOMERASE"/>
    <property type="match status" value="1"/>
</dbReference>
<comment type="similarity">
    <text evidence="3">Belongs to the metallo-dependent hydrolases superfamily. Uronate isomerase family.</text>
</comment>
<dbReference type="InterPro" id="IPR032466">
    <property type="entry name" value="Metal_Hydrolase"/>
</dbReference>
<dbReference type="UniPathway" id="UPA00246"/>
<comment type="caution">
    <text evidence="7">The sequence shown here is derived from an EMBL/GenBank/DDBJ whole genome shotgun (WGS) entry which is preliminary data.</text>
</comment>
<dbReference type="Pfam" id="PF02614">
    <property type="entry name" value="UxaC"/>
    <property type="match status" value="1"/>
</dbReference>
<dbReference type="PANTHER" id="PTHR30068:SF4">
    <property type="entry name" value="URONATE ISOMERASE"/>
    <property type="match status" value="1"/>
</dbReference>
<reference evidence="7 8" key="1">
    <citation type="submission" date="2018-08" db="EMBL/GenBank/DDBJ databases">
        <title>A genome reference for cultivated species of the human gut microbiota.</title>
        <authorList>
            <person name="Zou Y."/>
            <person name="Xue W."/>
            <person name="Luo G."/>
        </authorList>
    </citation>
    <scope>NUCLEOTIDE SEQUENCE [LARGE SCALE GENOMIC DNA]</scope>
    <source>
        <strain evidence="7 8">TF08-14</strain>
    </source>
</reference>
<dbReference type="RefSeq" id="WP_117680413.1">
    <property type="nucleotide sequence ID" value="NZ_QSRJ01000019.1"/>
</dbReference>
<protein>
    <recommendedName>
        <fullName evidence="5">Uronate isomerase</fullName>
        <ecNumber evidence="4">5.3.1.12</ecNumber>
    </recommendedName>
</protein>
<name>A0A3E4QNJ7_9ACTN</name>
<evidence type="ECO:0000256" key="1">
    <source>
        <dbReference type="ARBA" id="ARBA00001165"/>
    </source>
</evidence>
<sequence length="93" mass="11082">MLLNDDFLLTSEWGRRLYHGCAEGMPIIDYHCHLVPREIYQNKGYEYFRRVLCQVVGEWVDQGRLPEDEEYLGSIIRDICYNNARDQLGLLRE</sequence>
<evidence type="ECO:0000256" key="3">
    <source>
        <dbReference type="ARBA" id="ARBA00008397"/>
    </source>
</evidence>
<organism evidence="7 8">
    <name type="scientific">Collinsella tanakaei</name>
    <dbReference type="NCBI Taxonomy" id="626935"/>
    <lineage>
        <taxon>Bacteria</taxon>
        <taxon>Bacillati</taxon>
        <taxon>Actinomycetota</taxon>
        <taxon>Coriobacteriia</taxon>
        <taxon>Coriobacteriales</taxon>
        <taxon>Coriobacteriaceae</taxon>
        <taxon>Collinsella</taxon>
    </lineage>
</organism>
<dbReference type="InterPro" id="IPR003766">
    <property type="entry name" value="Uronate_isomerase"/>
</dbReference>
<gene>
    <name evidence="7" type="ORF">DXC81_10895</name>
</gene>
<evidence type="ECO:0000256" key="6">
    <source>
        <dbReference type="ARBA" id="ARBA00023235"/>
    </source>
</evidence>